<comment type="caution">
    <text evidence="1">The sequence shown here is derived from an EMBL/GenBank/DDBJ whole genome shotgun (WGS) entry which is preliminary data.</text>
</comment>
<sequence length="607" mass="65280">MSTGRNIPPGQMRAYRDLARIAYLVLPGRSPDQGRLYQAHRIVTAVLAGRGDLDPGDYDVFRVRVLRRALRPKRWWQRRTAWLRMFPATGFSDDIALFAALDELTPQGRAAYVLSRIEQIPPDEVRDVLQRSGAVAPDAAITEAAGVGGRLAASETEQDRLLERPPFDPTIVRVYGRRSSARPTAAAATVGVALILVAIVAIPQVRGGTVLRHETGAAPAAAHSTQVRVLAAQTWRERFELDLSAWDARGDLLDDDRLVQRALAAWYGIEEPGSAGRGREGAEALAPSAAPLLLFAGEVDGHRVVLLHDAPRLARYVEGADRAAVEVFPEPGNGVANWPAVRLLATDEGVRFLLPPWVVQAETAPLAEDGPQWSSLRIDDGVTDHVPTVREPGCARGQILRLRAPDVAHGQPYTVMDGGWSSTSHIGYMPPPPAEIRRLGPHELTGDPTGFKLWGELDCVLPPLDRPARTSTVWEFAVTDLPGGGSGRWTCTRFGFADGTGSAVVTLLASQGRTRQVEVATHENGWDCSNLSRQVAAGAWWQDDDGAWHYLAGASRDAVSIRVEGAVTGTGEGPQLAVTGPPAGEKPAGAVTVTAVNAEGQKMTVFE</sequence>
<evidence type="ECO:0000313" key="1">
    <source>
        <dbReference type="EMBL" id="GLU46673.1"/>
    </source>
</evidence>
<keyword evidence="2" id="KW-1185">Reference proteome</keyword>
<accession>A0A9W6P449</accession>
<dbReference type="AlphaFoldDB" id="A0A9W6P449"/>
<dbReference type="EMBL" id="BSQG01000001">
    <property type="protein sequence ID" value="GLU46673.1"/>
    <property type="molecule type" value="Genomic_DNA"/>
</dbReference>
<gene>
    <name evidence="1" type="ORF">Nans01_10240</name>
</gene>
<evidence type="ECO:0008006" key="3">
    <source>
        <dbReference type="Google" id="ProtNLM"/>
    </source>
</evidence>
<reference evidence="1" key="1">
    <citation type="submission" date="2023-02" db="EMBL/GenBank/DDBJ databases">
        <title>Nocardiopsis ansamitocini NBRC 112285.</title>
        <authorList>
            <person name="Ichikawa N."/>
            <person name="Sato H."/>
            <person name="Tonouchi N."/>
        </authorList>
    </citation>
    <scope>NUCLEOTIDE SEQUENCE</scope>
    <source>
        <strain evidence="1">NBRC 112285</strain>
    </source>
</reference>
<protein>
    <recommendedName>
        <fullName evidence="3">DNA-directed RNA polymerase specialized sigma24 family protein</fullName>
    </recommendedName>
</protein>
<dbReference type="Proteomes" id="UP001165092">
    <property type="component" value="Unassembled WGS sequence"/>
</dbReference>
<evidence type="ECO:0000313" key="2">
    <source>
        <dbReference type="Proteomes" id="UP001165092"/>
    </source>
</evidence>
<dbReference type="RefSeq" id="WP_285757505.1">
    <property type="nucleotide sequence ID" value="NZ_BSQG01000001.1"/>
</dbReference>
<proteinExistence type="predicted"/>
<organism evidence="1 2">
    <name type="scientific">Nocardiopsis ansamitocini</name>
    <dbReference type="NCBI Taxonomy" id="1670832"/>
    <lineage>
        <taxon>Bacteria</taxon>
        <taxon>Bacillati</taxon>
        <taxon>Actinomycetota</taxon>
        <taxon>Actinomycetes</taxon>
        <taxon>Streptosporangiales</taxon>
        <taxon>Nocardiopsidaceae</taxon>
        <taxon>Nocardiopsis</taxon>
    </lineage>
</organism>
<name>A0A9W6P449_9ACTN</name>